<dbReference type="AlphaFoldDB" id="U4LTT4"/>
<dbReference type="EMBL" id="HF936006">
    <property type="protein sequence ID" value="CCX33095.1"/>
    <property type="molecule type" value="Genomic_DNA"/>
</dbReference>
<sequence>MLIQCVGFDRELINIVKETAGLCQIAIYIGIECCMLNATITRVLETKALRNHRIDPPVMW</sequence>
<accession>U4LTT4</accession>
<evidence type="ECO:0000313" key="1">
    <source>
        <dbReference type="EMBL" id="CCX33095.1"/>
    </source>
</evidence>
<gene>
    <name evidence="1" type="ORF">PCON_14126</name>
</gene>
<proteinExistence type="predicted"/>
<name>U4LTT4_PYROM</name>
<evidence type="ECO:0000313" key="2">
    <source>
        <dbReference type="Proteomes" id="UP000018144"/>
    </source>
</evidence>
<organism evidence="1 2">
    <name type="scientific">Pyronema omphalodes (strain CBS 100304)</name>
    <name type="common">Pyronema confluens</name>
    <dbReference type="NCBI Taxonomy" id="1076935"/>
    <lineage>
        <taxon>Eukaryota</taxon>
        <taxon>Fungi</taxon>
        <taxon>Dikarya</taxon>
        <taxon>Ascomycota</taxon>
        <taxon>Pezizomycotina</taxon>
        <taxon>Pezizomycetes</taxon>
        <taxon>Pezizales</taxon>
        <taxon>Pyronemataceae</taxon>
        <taxon>Pyronema</taxon>
    </lineage>
</organism>
<protein>
    <submittedName>
        <fullName evidence="1">Uncharacterized protein</fullName>
    </submittedName>
</protein>
<keyword evidence="2" id="KW-1185">Reference proteome</keyword>
<dbReference type="Proteomes" id="UP000018144">
    <property type="component" value="Unassembled WGS sequence"/>
</dbReference>
<reference evidence="1 2" key="1">
    <citation type="journal article" date="2013" name="PLoS Genet.">
        <title>The genome and development-dependent transcriptomes of Pyronema confluens: a window into fungal evolution.</title>
        <authorList>
            <person name="Traeger S."/>
            <person name="Altegoer F."/>
            <person name="Freitag M."/>
            <person name="Gabaldon T."/>
            <person name="Kempken F."/>
            <person name="Kumar A."/>
            <person name="Marcet-Houben M."/>
            <person name="Poggeler S."/>
            <person name="Stajich J.E."/>
            <person name="Nowrousian M."/>
        </authorList>
    </citation>
    <scope>NUCLEOTIDE SEQUENCE [LARGE SCALE GENOMIC DNA]</scope>
    <source>
        <strain evidence="2">CBS 100304</strain>
        <tissue evidence="1">Vegetative mycelium</tissue>
    </source>
</reference>